<reference evidence="2" key="1">
    <citation type="journal article" date="2020" name="Nature">
        <title>Giant virus diversity and host interactions through global metagenomics.</title>
        <authorList>
            <person name="Schulz F."/>
            <person name="Roux S."/>
            <person name="Paez-Espino D."/>
            <person name="Jungbluth S."/>
            <person name="Walsh D.A."/>
            <person name="Denef V.J."/>
            <person name="McMahon K.D."/>
            <person name="Konstantinidis K.T."/>
            <person name="Eloe-Fadrosh E.A."/>
            <person name="Kyrpides N.C."/>
            <person name="Woyke T."/>
        </authorList>
    </citation>
    <scope>NUCLEOTIDE SEQUENCE</scope>
    <source>
        <strain evidence="2">GVMAG-M-3300009180-1</strain>
    </source>
</reference>
<evidence type="ECO:0000256" key="1">
    <source>
        <dbReference type="SAM" id="MobiDB-lite"/>
    </source>
</evidence>
<organism evidence="2">
    <name type="scientific">viral metagenome</name>
    <dbReference type="NCBI Taxonomy" id="1070528"/>
    <lineage>
        <taxon>unclassified sequences</taxon>
        <taxon>metagenomes</taxon>
        <taxon>organismal metagenomes</taxon>
    </lineage>
</organism>
<dbReference type="EMBL" id="MN739012">
    <property type="protein sequence ID" value="QHT35054.1"/>
    <property type="molecule type" value="Genomic_DNA"/>
</dbReference>
<dbReference type="AlphaFoldDB" id="A0A6C0F0X4"/>
<name>A0A6C0F0X4_9ZZZZ</name>
<accession>A0A6C0F0X4</accession>
<feature type="compositionally biased region" description="Basic and acidic residues" evidence="1">
    <location>
        <begin position="67"/>
        <end position="79"/>
    </location>
</feature>
<feature type="region of interest" description="Disordered" evidence="1">
    <location>
        <begin position="37"/>
        <end position="90"/>
    </location>
</feature>
<feature type="compositionally biased region" description="Acidic residues" evidence="1">
    <location>
        <begin position="42"/>
        <end position="66"/>
    </location>
</feature>
<evidence type="ECO:0000313" key="2">
    <source>
        <dbReference type="EMBL" id="QHT35054.1"/>
    </source>
</evidence>
<sequence>MNTSLIRKIIASDLPRKEQDLLILLVVDYNNIDQKKRKLDDYYETEQSENESETEESENEQSENETETEKSESDSETTVKPEGGYDCNDHGYNAAVRAQYEARHGRSLCARELDAQEYSEKLVSRDDSKLWGLQFPSHTIWGNWVHSYTK</sequence>
<protein>
    <submittedName>
        <fullName evidence="2">Uncharacterized protein</fullName>
    </submittedName>
</protein>
<proteinExistence type="predicted"/>